<reference evidence="10 11" key="1">
    <citation type="journal article" date="2019" name="Nat. Plants">
        <title>Stout camphor tree genome fills gaps in understanding of flowering plant genome evolution.</title>
        <authorList>
            <person name="Chaw S.M."/>
            <person name="Liu Y.C."/>
            <person name="Wu Y.W."/>
            <person name="Wang H.Y."/>
            <person name="Lin C.I."/>
            <person name="Wu C.S."/>
            <person name="Ke H.M."/>
            <person name="Chang L.Y."/>
            <person name="Hsu C.Y."/>
            <person name="Yang H.T."/>
            <person name="Sudianto E."/>
            <person name="Hsu M.H."/>
            <person name="Wu K.P."/>
            <person name="Wang L.N."/>
            <person name="Leebens-Mack J.H."/>
            <person name="Tsai I.J."/>
        </authorList>
    </citation>
    <scope>NUCLEOTIDE SEQUENCE [LARGE SCALE GENOMIC DNA]</scope>
    <source>
        <strain evidence="11">cv. Chaw 1501</strain>
        <tissue evidence="10">Young leaves</tissue>
    </source>
</reference>
<keyword evidence="11" id="KW-1185">Reference proteome</keyword>
<keyword evidence="5 7" id="KW-0040">ANK repeat</keyword>
<dbReference type="Pfam" id="PF13962">
    <property type="entry name" value="PGG"/>
    <property type="match status" value="1"/>
</dbReference>
<gene>
    <name evidence="10" type="ORF">CKAN_02064300</name>
</gene>
<dbReference type="PANTHER" id="PTHR24186">
    <property type="entry name" value="PROTEIN PHOSPHATASE 1 REGULATORY SUBUNIT"/>
    <property type="match status" value="1"/>
</dbReference>
<dbReference type="PROSITE" id="PS50088">
    <property type="entry name" value="ANK_REPEAT"/>
    <property type="match status" value="3"/>
</dbReference>
<evidence type="ECO:0000256" key="8">
    <source>
        <dbReference type="SAM" id="Phobius"/>
    </source>
</evidence>
<dbReference type="SUPFAM" id="SSF48403">
    <property type="entry name" value="Ankyrin repeat"/>
    <property type="match status" value="1"/>
</dbReference>
<dbReference type="OrthoDB" id="20872at2759"/>
<evidence type="ECO:0000256" key="2">
    <source>
        <dbReference type="ARBA" id="ARBA00022692"/>
    </source>
</evidence>
<accession>A0A3S3N3A3</accession>
<dbReference type="Pfam" id="PF00023">
    <property type="entry name" value="Ank"/>
    <property type="match status" value="1"/>
</dbReference>
<dbReference type="PANTHER" id="PTHR24186:SF38">
    <property type="entry name" value="ANKYRIN REPEAT FAMILY PROTEIN"/>
    <property type="match status" value="1"/>
</dbReference>
<dbReference type="SMART" id="SM00248">
    <property type="entry name" value="ANK"/>
    <property type="match status" value="7"/>
</dbReference>
<evidence type="ECO:0000313" key="11">
    <source>
        <dbReference type="Proteomes" id="UP000283530"/>
    </source>
</evidence>
<keyword evidence="4 8" id="KW-1133">Transmembrane helix</keyword>
<evidence type="ECO:0000256" key="4">
    <source>
        <dbReference type="ARBA" id="ARBA00022989"/>
    </source>
</evidence>
<protein>
    <submittedName>
        <fullName evidence="10">Ankyrin repeat-containing-like protein</fullName>
    </submittedName>
</protein>
<organism evidence="10 11">
    <name type="scientific">Cinnamomum micranthum f. kanehirae</name>
    <dbReference type="NCBI Taxonomy" id="337451"/>
    <lineage>
        <taxon>Eukaryota</taxon>
        <taxon>Viridiplantae</taxon>
        <taxon>Streptophyta</taxon>
        <taxon>Embryophyta</taxon>
        <taxon>Tracheophyta</taxon>
        <taxon>Spermatophyta</taxon>
        <taxon>Magnoliopsida</taxon>
        <taxon>Magnoliidae</taxon>
        <taxon>Laurales</taxon>
        <taxon>Lauraceae</taxon>
        <taxon>Cinnamomum</taxon>
    </lineage>
</organism>
<dbReference type="GO" id="GO:0005886">
    <property type="term" value="C:plasma membrane"/>
    <property type="evidence" value="ECO:0007669"/>
    <property type="project" value="TreeGrafter"/>
</dbReference>
<dbReference type="EMBL" id="QPKB01000008">
    <property type="protein sequence ID" value="RWR91487.1"/>
    <property type="molecule type" value="Genomic_DNA"/>
</dbReference>
<comment type="caution">
    <text evidence="10">The sequence shown here is derived from an EMBL/GenBank/DDBJ whole genome shotgun (WGS) entry which is preliminary data.</text>
</comment>
<feature type="repeat" description="ANK" evidence="7">
    <location>
        <begin position="203"/>
        <end position="227"/>
    </location>
</feature>
<evidence type="ECO:0000259" key="9">
    <source>
        <dbReference type="Pfam" id="PF13962"/>
    </source>
</evidence>
<dbReference type="Gene3D" id="1.25.40.20">
    <property type="entry name" value="Ankyrin repeat-containing domain"/>
    <property type="match status" value="2"/>
</dbReference>
<dbReference type="InterPro" id="IPR026961">
    <property type="entry name" value="PGG_dom"/>
</dbReference>
<feature type="transmembrane region" description="Helical" evidence="8">
    <location>
        <begin position="352"/>
        <end position="372"/>
    </location>
</feature>
<dbReference type="STRING" id="337451.A0A3S3N3A3"/>
<feature type="transmembrane region" description="Helical" evidence="8">
    <location>
        <begin position="404"/>
        <end position="426"/>
    </location>
</feature>
<feature type="repeat" description="ANK" evidence="7">
    <location>
        <begin position="169"/>
        <end position="201"/>
    </location>
</feature>
<keyword evidence="3" id="KW-0677">Repeat</keyword>
<evidence type="ECO:0000256" key="1">
    <source>
        <dbReference type="ARBA" id="ARBA00004141"/>
    </source>
</evidence>
<dbReference type="Pfam" id="PF12796">
    <property type="entry name" value="Ank_2"/>
    <property type="match status" value="2"/>
</dbReference>
<dbReference type="PROSITE" id="PS50297">
    <property type="entry name" value="ANK_REP_REGION"/>
    <property type="match status" value="2"/>
</dbReference>
<dbReference type="Proteomes" id="UP000283530">
    <property type="component" value="Unassembled WGS sequence"/>
</dbReference>
<feature type="domain" description="PGG" evidence="9">
    <location>
        <begin position="349"/>
        <end position="440"/>
    </location>
</feature>
<feature type="repeat" description="ANK" evidence="7">
    <location>
        <begin position="69"/>
        <end position="91"/>
    </location>
</feature>
<sequence length="558" mass="62265">MEEVVFEVCAMGDTLRFQRLVQEDESVLTQTIGRARHTPLHLACKFKQNELASFILGQHPALAKAKNDKEETPLHEASKVGELDIVKQLLDACPCVAYMLNRDGESALFIACSFGHSEVAWELCSRMDFLAWDEIGASCLQIAASKGYTEIVRKILGENPSLASRKDEKGFSALHLASSKGNLGVIKEFLGKDPNLSFLRDNDGRTPLHLAMIYNQVHVVKEFLLERTRPASFNSLLDTDLINTADNNGDMVLHLAAKMNCLQIIELLLSNPRVKVEAVNNEGDTAHNILQQIPARGNDANVAVDILRQIPARDNDEHVALDVVNDSYDRRMAIIHQLEARKRANLPSLTDMQTMLIALAVLILTVTFQAVLSPPGGLWQDSGLGNDINHNKPGKAIQRATNPVLYTFFMAFDALGFSASLALILITMIQPIEKKLYNFLRTYIVNNEWRKAEEEGGISAAEDKRFPHHDERHTRMIQTKVMMVQGTGFEKKIDTNFPRGGVDDLSILGLVVLILKWVSGEYGPFLNLKFIKFMPSVSLEILNADNQVRFAVTYGTHH</sequence>
<keyword evidence="2 8" id="KW-0812">Transmembrane</keyword>
<dbReference type="InterPro" id="IPR002110">
    <property type="entry name" value="Ankyrin_rpt"/>
</dbReference>
<dbReference type="AlphaFoldDB" id="A0A3S3N3A3"/>
<evidence type="ECO:0000256" key="3">
    <source>
        <dbReference type="ARBA" id="ARBA00022737"/>
    </source>
</evidence>
<keyword evidence="6 8" id="KW-0472">Membrane</keyword>
<evidence type="ECO:0000256" key="7">
    <source>
        <dbReference type="PROSITE-ProRule" id="PRU00023"/>
    </source>
</evidence>
<proteinExistence type="predicted"/>
<evidence type="ECO:0000313" key="10">
    <source>
        <dbReference type="EMBL" id="RWR91487.1"/>
    </source>
</evidence>
<comment type="subcellular location">
    <subcellularLocation>
        <location evidence="1">Membrane</location>
        <topology evidence="1">Multi-pass membrane protein</topology>
    </subcellularLocation>
</comment>
<evidence type="ECO:0000256" key="6">
    <source>
        <dbReference type="ARBA" id="ARBA00023136"/>
    </source>
</evidence>
<evidence type="ECO:0000256" key="5">
    <source>
        <dbReference type="ARBA" id="ARBA00023043"/>
    </source>
</evidence>
<dbReference type="InterPro" id="IPR036770">
    <property type="entry name" value="Ankyrin_rpt-contain_sf"/>
</dbReference>
<name>A0A3S3N3A3_9MAGN</name>